<dbReference type="InterPro" id="IPR029498">
    <property type="entry name" value="HeLo_dom"/>
</dbReference>
<dbReference type="SUPFAM" id="SSF52540">
    <property type="entry name" value="P-loop containing nucleoside triphosphate hydrolases"/>
    <property type="match status" value="1"/>
</dbReference>
<organism evidence="4 5">
    <name type="scientific">Fusarium tricinctum</name>
    <dbReference type="NCBI Taxonomy" id="61284"/>
    <lineage>
        <taxon>Eukaryota</taxon>
        <taxon>Fungi</taxon>
        <taxon>Dikarya</taxon>
        <taxon>Ascomycota</taxon>
        <taxon>Pezizomycotina</taxon>
        <taxon>Sordariomycetes</taxon>
        <taxon>Hypocreomycetidae</taxon>
        <taxon>Hypocreales</taxon>
        <taxon>Nectriaceae</taxon>
        <taxon>Fusarium</taxon>
        <taxon>Fusarium tricinctum species complex</taxon>
    </lineage>
</organism>
<accession>A0A8K0WGJ7</accession>
<evidence type="ECO:0000256" key="1">
    <source>
        <dbReference type="ARBA" id="ARBA00022737"/>
    </source>
</evidence>
<dbReference type="Gene3D" id="1.20.120.1020">
    <property type="entry name" value="Prion-inhibition and propagation, HeLo domain"/>
    <property type="match status" value="1"/>
</dbReference>
<dbReference type="InterPro" id="IPR056884">
    <property type="entry name" value="NPHP3-like_N"/>
</dbReference>
<feature type="domain" description="Prion-inhibition and propagation HeLo" evidence="2">
    <location>
        <begin position="5"/>
        <end position="108"/>
    </location>
</feature>
<dbReference type="InterPro" id="IPR027417">
    <property type="entry name" value="P-loop_NTPase"/>
</dbReference>
<dbReference type="AlphaFoldDB" id="A0A8K0WGJ7"/>
<feature type="non-terminal residue" evidence="4">
    <location>
        <position position="717"/>
    </location>
</feature>
<keyword evidence="5" id="KW-1185">Reference proteome</keyword>
<dbReference type="Pfam" id="PF14479">
    <property type="entry name" value="HeLo"/>
    <property type="match status" value="1"/>
</dbReference>
<proteinExistence type="predicted"/>
<evidence type="ECO:0000259" key="3">
    <source>
        <dbReference type="Pfam" id="PF24883"/>
    </source>
</evidence>
<dbReference type="Proteomes" id="UP000813427">
    <property type="component" value="Unassembled WGS sequence"/>
</dbReference>
<evidence type="ECO:0000313" key="5">
    <source>
        <dbReference type="Proteomes" id="UP000813427"/>
    </source>
</evidence>
<gene>
    <name evidence="4" type="ORF">BKA59DRAFT_378873</name>
</gene>
<dbReference type="PANTHER" id="PTHR10039">
    <property type="entry name" value="AMELOGENIN"/>
    <property type="match status" value="1"/>
</dbReference>
<name>A0A8K0WGJ7_9HYPO</name>
<evidence type="ECO:0000313" key="4">
    <source>
        <dbReference type="EMBL" id="KAH7257871.1"/>
    </source>
</evidence>
<evidence type="ECO:0008006" key="6">
    <source>
        <dbReference type="Google" id="ProtNLM"/>
    </source>
</evidence>
<protein>
    <recommendedName>
        <fullName evidence="6">Vegetative incompatibility protein HET-E-1</fullName>
    </recommendedName>
</protein>
<dbReference type="OrthoDB" id="539213at2759"/>
<keyword evidence="1" id="KW-0677">Repeat</keyword>
<dbReference type="InterPro" id="IPR038305">
    <property type="entry name" value="HeLo_sf"/>
</dbReference>
<reference evidence="4" key="1">
    <citation type="journal article" date="2021" name="Nat. Commun.">
        <title>Genetic determinants of endophytism in the Arabidopsis root mycobiome.</title>
        <authorList>
            <person name="Mesny F."/>
            <person name="Miyauchi S."/>
            <person name="Thiergart T."/>
            <person name="Pickel B."/>
            <person name="Atanasova L."/>
            <person name="Karlsson M."/>
            <person name="Huettel B."/>
            <person name="Barry K.W."/>
            <person name="Haridas S."/>
            <person name="Chen C."/>
            <person name="Bauer D."/>
            <person name="Andreopoulos W."/>
            <person name="Pangilinan J."/>
            <person name="LaButti K."/>
            <person name="Riley R."/>
            <person name="Lipzen A."/>
            <person name="Clum A."/>
            <person name="Drula E."/>
            <person name="Henrissat B."/>
            <person name="Kohler A."/>
            <person name="Grigoriev I.V."/>
            <person name="Martin F.M."/>
            <person name="Hacquard S."/>
        </authorList>
    </citation>
    <scope>NUCLEOTIDE SEQUENCE</scope>
    <source>
        <strain evidence="4">MPI-SDFR-AT-0068</strain>
    </source>
</reference>
<comment type="caution">
    <text evidence="4">The sequence shown here is derived from an EMBL/GenBank/DDBJ whole genome shotgun (WGS) entry which is preliminary data.</text>
</comment>
<dbReference type="Gene3D" id="3.40.50.300">
    <property type="entry name" value="P-loop containing nucleotide triphosphate hydrolases"/>
    <property type="match status" value="1"/>
</dbReference>
<feature type="domain" description="Nephrocystin 3-like N-terminal" evidence="3">
    <location>
        <begin position="230"/>
        <end position="394"/>
    </location>
</feature>
<dbReference type="PANTHER" id="PTHR10039:SF16">
    <property type="entry name" value="GPI INOSITOL-DEACYLASE"/>
    <property type="match status" value="1"/>
</dbReference>
<sequence length="717" mass="80985">MEPAGFAVGLSGLAGLFTSCLEIVQRYDTYKTASRDKRSLDVQQQGAIYRLKHWGISVGIQDGRLSDNHHPTLDNPETITLVNALLSNIKEFLDSPNDLNGPSGVQNVPSSGSEKLPRLERVAWALSGRFRQTNHVQALEPLVSLLYEVVPPDSARSLSRTNSLEHALDTGLNPGPKSTTQLYTDELRALVQRLKEDSRARALRDLSTWLGAPPPNDIYHDSSEKRLEKTCEWILHRDKFLQWQAPTTTAKVLWIKGSAGFGKTVLCAKLVQEVERTTVTPMAYFFLSTKFEGRENPFLAMRSWLTSLVLESQVAFDIVSKSRLSQHEQKAPQSTIIRLFGEITMAIPGCTFVLDGLDECTGMVDTDTKSVSHFLNELRKAITKTNTRLLILSRPAAVIQQGLSLFPGYSIYDIELDDVGPDLAAFASDVVKRKLTIKDEAWKLSIAQKIKDRCEGQFQWVKLQEGSLRRGLSKKRLEKVIDETPSGLDALYDREWNRINSMGSEDKQRALSLLRWAAFALYPLTVGQIAEAVLITEDCEELPVDERPECIDEDYIESMILELCGSLLEVRQPTINNADDITEPGQQKQVGSGILLRDQEVHLTHFSVKEYIILKFFSTRVLLPNETLRSFIESQEHMFIAKCCLRYISFMDAWDETMQHDGKGGSRGFLFYAVMKWEHHYKLVGTPDSDLEEAIWTLFDDGSKTGYLWRQYVGIKL</sequence>
<dbReference type="EMBL" id="JAGPXF010000002">
    <property type="protein sequence ID" value="KAH7257871.1"/>
    <property type="molecule type" value="Genomic_DNA"/>
</dbReference>
<dbReference type="Pfam" id="PF24883">
    <property type="entry name" value="NPHP3_N"/>
    <property type="match status" value="1"/>
</dbReference>
<evidence type="ECO:0000259" key="2">
    <source>
        <dbReference type="Pfam" id="PF14479"/>
    </source>
</evidence>